<evidence type="ECO:0000259" key="9">
    <source>
        <dbReference type="PROSITE" id="PS51465"/>
    </source>
</evidence>
<dbReference type="CTD" id="6690"/>
<proteinExistence type="predicted"/>
<evidence type="ECO:0000256" key="2">
    <source>
        <dbReference type="ARBA" id="ARBA00022525"/>
    </source>
</evidence>
<keyword evidence="5" id="KW-1015">Disulfide bond</keyword>
<dbReference type="InterPro" id="IPR002350">
    <property type="entry name" value="Kazal_dom"/>
</dbReference>
<gene>
    <name evidence="11" type="primary">Spink1</name>
</gene>
<dbReference type="PANTHER" id="PTHR21312:SF27">
    <property type="entry name" value="SERINE PROTEASE INHIBITOR KAZAL-TYPE 1"/>
    <property type="match status" value="1"/>
</dbReference>
<name>A0A6P5NUF4_MUSCR</name>
<keyword evidence="4 11" id="KW-0722">Serine protease inhibitor</keyword>
<dbReference type="GO" id="GO:0007263">
    <property type="term" value="P:nitric oxide mediated signal transduction"/>
    <property type="evidence" value="ECO:0007669"/>
    <property type="project" value="Ensembl"/>
</dbReference>
<feature type="chain" id="PRO_5027774509" evidence="8">
    <location>
        <begin position="24"/>
        <end position="80"/>
    </location>
</feature>
<protein>
    <submittedName>
        <fullName evidence="11">Serine protease inhibitor Kazal-type 1</fullName>
    </submittedName>
</protein>
<dbReference type="CDD" id="cd01327">
    <property type="entry name" value="KAZAL_PSTI"/>
    <property type="match status" value="1"/>
</dbReference>
<evidence type="ECO:0000256" key="5">
    <source>
        <dbReference type="ARBA" id="ARBA00023157"/>
    </source>
</evidence>
<dbReference type="GO" id="GO:0060046">
    <property type="term" value="P:regulation of acrosome reaction"/>
    <property type="evidence" value="ECO:0007669"/>
    <property type="project" value="Ensembl"/>
</dbReference>
<evidence type="ECO:0000256" key="3">
    <source>
        <dbReference type="ARBA" id="ARBA00022690"/>
    </source>
</evidence>
<dbReference type="SUPFAM" id="SSF100895">
    <property type="entry name" value="Kazal-type serine protease inhibitors"/>
    <property type="match status" value="1"/>
</dbReference>
<dbReference type="Gene3D" id="3.30.60.30">
    <property type="match status" value="1"/>
</dbReference>
<sequence length="80" mass="8627">MKVAIIFLLSALALLSFAGNTFSAKVTGKEPSCRYAMGGCPRIYHPVCGTDGITYANECVLCFENRKRIEPVLIQNGGPC</sequence>
<comment type="function">
    <text evidence="6">In the male reproductive tract, binds to sperm heads where it modulates sperm capacitance by inhibiting calcium uptake and nitrogen oxide (NO) production.</text>
</comment>
<dbReference type="GO" id="GO:0048240">
    <property type="term" value="P:sperm capacitation"/>
    <property type="evidence" value="ECO:0007669"/>
    <property type="project" value="Ensembl"/>
</dbReference>
<evidence type="ECO:0000256" key="1">
    <source>
        <dbReference type="ARBA" id="ARBA00004613"/>
    </source>
</evidence>
<evidence type="ECO:0000256" key="6">
    <source>
        <dbReference type="ARBA" id="ARBA00037363"/>
    </source>
</evidence>
<dbReference type="GO" id="GO:0004867">
    <property type="term" value="F:serine-type endopeptidase inhibitor activity"/>
    <property type="evidence" value="ECO:0007669"/>
    <property type="project" value="UniProtKB-KW"/>
</dbReference>
<dbReference type="KEGG" id="mcal:110285146"/>
<dbReference type="Proteomes" id="UP000515126">
    <property type="component" value="Chromosome 18"/>
</dbReference>
<dbReference type="InterPro" id="IPR036058">
    <property type="entry name" value="Kazal_dom_sf"/>
</dbReference>
<feature type="signal peptide" evidence="8">
    <location>
        <begin position="1"/>
        <end position="23"/>
    </location>
</feature>
<comment type="subcellular location">
    <subcellularLocation>
        <location evidence="1">Secreted</location>
    </subcellularLocation>
</comment>
<organism evidence="10 11">
    <name type="scientific">Mus caroli</name>
    <name type="common">Ryukyu mouse</name>
    <name type="synonym">Ricefield mouse</name>
    <dbReference type="NCBI Taxonomy" id="10089"/>
    <lineage>
        <taxon>Eukaryota</taxon>
        <taxon>Metazoa</taxon>
        <taxon>Chordata</taxon>
        <taxon>Craniata</taxon>
        <taxon>Vertebrata</taxon>
        <taxon>Euteleostomi</taxon>
        <taxon>Mammalia</taxon>
        <taxon>Eutheria</taxon>
        <taxon>Euarchontoglires</taxon>
        <taxon>Glires</taxon>
        <taxon>Rodentia</taxon>
        <taxon>Myomorpha</taxon>
        <taxon>Muroidea</taxon>
        <taxon>Muridae</taxon>
        <taxon>Murinae</taxon>
        <taxon>Mus</taxon>
        <taxon>Mus</taxon>
    </lineage>
</organism>
<accession>A0A6P5NUF4</accession>
<dbReference type="SMART" id="SM00280">
    <property type="entry name" value="KAZAL"/>
    <property type="match status" value="1"/>
</dbReference>
<keyword evidence="3 11" id="KW-0646">Protease inhibitor</keyword>
<keyword evidence="10" id="KW-1185">Reference proteome</keyword>
<evidence type="ECO:0000256" key="4">
    <source>
        <dbReference type="ARBA" id="ARBA00022900"/>
    </source>
</evidence>
<dbReference type="PROSITE" id="PS00282">
    <property type="entry name" value="KAZAL_1"/>
    <property type="match status" value="1"/>
</dbReference>
<dbReference type="PANTHER" id="PTHR21312">
    <property type="entry name" value="SERINE PROTEASE INHIBITOR"/>
    <property type="match status" value="1"/>
</dbReference>
<dbReference type="GO" id="GO:0090281">
    <property type="term" value="P:negative regulation of calcium ion import"/>
    <property type="evidence" value="ECO:0007669"/>
    <property type="project" value="Ensembl"/>
</dbReference>
<keyword evidence="2" id="KW-0964">Secreted</keyword>
<evidence type="ECO:0000313" key="10">
    <source>
        <dbReference type="Proteomes" id="UP000515126"/>
    </source>
</evidence>
<dbReference type="GO" id="GO:0010751">
    <property type="term" value="P:negative regulation of nitric oxide mediated signal transduction"/>
    <property type="evidence" value="ECO:0007669"/>
    <property type="project" value="Ensembl"/>
</dbReference>
<evidence type="ECO:0000256" key="7">
    <source>
        <dbReference type="ARBA" id="ARBA00046050"/>
    </source>
</evidence>
<dbReference type="AlphaFoldDB" id="A0A6P5NUF4"/>
<feature type="domain" description="Kazal-like" evidence="9">
    <location>
        <begin position="27"/>
        <end position="80"/>
    </location>
</feature>
<dbReference type="GO" id="GO:2001256">
    <property type="term" value="P:regulation of store-operated calcium entry"/>
    <property type="evidence" value="ECO:0007669"/>
    <property type="project" value="Ensembl"/>
</dbReference>
<dbReference type="PRINTS" id="PR00290">
    <property type="entry name" value="KAZALINHBTR"/>
</dbReference>
<keyword evidence="8" id="KW-0732">Signal</keyword>
<dbReference type="InterPro" id="IPR001239">
    <property type="entry name" value="Prot_inh_Kazal-m"/>
</dbReference>
<comment type="function">
    <text evidence="7">Serine protease inhibitor which exhibits anti-trypsin activity. In the pancreas, protects against trypsin-catalyzed premature activation of zymogens.</text>
</comment>
<evidence type="ECO:0000256" key="8">
    <source>
        <dbReference type="SAM" id="SignalP"/>
    </source>
</evidence>
<dbReference type="Pfam" id="PF00050">
    <property type="entry name" value="Kazal_1"/>
    <property type="match status" value="1"/>
</dbReference>
<dbReference type="GeneID" id="110285146"/>
<dbReference type="FunFam" id="3.30.60.30:FF:000031">
    <property type="entry name" value="Serine protease inhibitor Kazal-type 2"/>
    <property type="match status" value="1"/>
</dbReference>
<reference evidence="11" key="1">
    <citation type="submission" date="2025-08" db="UniProtKB">
        <authorList>
            <consortium name="RefSeq"/>
        </authorList>
    </citation>
    <scope>IDENTIFICATION</scope>
</reference>
<evidence type="ECO:0000313" key="11">
    <source>
        <dbReference type="RefSeq" id="XP_021006795.1"/>
    </source>
</evidence>
<dbReference type="RefSeq" id="XP_021006795.1">
    <property type="nucleotide sequence ID" value="XM_021151136.1"/>
</dbReference>
<dbReference type="GO" id="GO:0005615">
    <property type="term" value="C:extracellular space"/>
    <property type="evidence" value="ECO:0007669"/>
    <property type="project" value="Ensembl"/>
</dbReference>
<dbReference type="PROSITE" id="PS51465">
    <property type="entry name" value="KAZAL_2"/>
    <property type="match status" value="1"/>
</dbReference>